<feature type="transmembrane region" description="Helical" evidence="1">
    <location>
        <begin position="51"/>
        <end position="69"/>
    </location>
</feature>
<protein>
    <submittedName>
        <fullName evidence="2">Uncharacterized protein</fullName>
    </submittedName>
</protein>
<gene>
    <name evidence="2" type="ORF">LTR09_001963</name>
</gene>
<feature type="transmembrane region" description="Helical" evidence="1">
    <location>
        <begin position="138"/>
        <end position="156"/>
    </location>
</feature>
<comment type="caution">
    <text evidence="2">The sequence shown here is derived from an EMBL/GenBank/DDBJ whole genome shotgun (WGS) entry which is preliminary data.</text>
</comment>
<reference evidence="2" key="1">
    <citation type="submission" date="2023-04" db="EMBL/GenBank/DDBJ databases">
        <title>Black Yeasts Isolated from many extreme environments.</title>
        <authorList>
            <person name="Coleine C."/>
            <person name="Stajich J.E."/>
            <person name="Selbmann L."/>
        </authorList>
    </citation>
    <scope>NUCLEOTIDE SEQUENCE</scope>
    <source>
        <strain evidence="2">CCFEE 5312</strain>
    </source>
</reference>
<evidence type="ECO:0000313" key="2">
    <source>
        <dbReference type="EMBL" id="KAK3056925.1"/>
    </source>
</evidence>
<accession>A0AAJ0LVQ2</accession>
<keyword evidence="1" id="KW-0472">Membrane</keyword>
<organism evidence="2 3">
    <name type="scientific">Extremus antarcticus</name>
    <dbReference type="NCBI Taxonomy" id="702011"/>
    <lineage>
        <taxon>Eukaryota</taxon>
        <taxon>Fungi</taxon>
        <taxon>Dikarya</taxon>
        <taxon>Ascomycota</taxon>
        <taxon>Pezizomycotina</taxon>
        <taxon>Dothideomycetes</taxon>
        <taxon>Dothideomycetidae</taxon>
        <taxon>Mycosphaerellales</taxon>
        <taxon>Extremaceae</taxon>
        <taxon>Extremus</taxon>
    </lineage>
</organism>
<evidence type="ECO:0000256" key="1">
    <source>
        <dbReference type="SAM" id="Phobius"/>
    </source>
</evidence>
<sequence>MANTFIPYLKAGSSIPYPGLVFFVHLGGLALPCSCSPHYTNSGWDDRKQTGALFVPYATLIVPLLYTAISCYGNAGENTSPICDSGMTYNKPLRDICSHCGNLTTLLEWYAKFRSNDGSYHLQELSQALAGYPGMENALGLSVLWIEIWFMIGVMIQWPGKQAQETGEGLNDLEGGYTDTPTETALADEKASMVLIDLDK</sequence>
<dbReference type="EMBL" id="JAWDJX010000004">
    <property type="protein sequence ID" value="KAK3056925.1"/>
    <property type="molecule type" value="Genomic_DNA"/>
</dbReference>
<name>A0AAJ0LVQ2_9PEZI</name>
<dbReference type="AlphaFoldDB" id="A0AAJ0LVQ2"/>
<keyword evidence="1" id="KW-1133">Transmembrane helix</keyword>
<evidence type="ECO:0000313" key="3">
    <source>
        <dbReference type="Proteomes" id="UP001271007"/>
    </source>
</evidence>
<keyword evidence="1" id="KW-0812">Transmembrane</keyword>
<keyword evidence="3" id="KW-1185">Reference proteome</keyword>
<proteinExistence type="predicted"/>
<feature type="transmembrane region" description="Helical" evidence="1">
    <location>
        <begin position="20"/>
        <end position="39"/>
    </location>
</feature>
<dbReference type="Proteomes" id="UP001271007">
    <property type="component" value="Unassembled WGS sequence"/>
</dbReference>